<sequence length="280" mass="32360">MKNFVQKWKSLNKIGLKLSLICGLNWLVGFISKSQFYLFSAAFAGVLTYYIPQEVRKITLDILVLFFLASGVGSLFYSFLLQAFRRMKSAFYSLVLLLFFELGIQYVSQHTLSESMVDRLLTFWSISLVIMLLAKFIIPILFNHYLFQNVINKEYLGIRKTTDELPPQSNIYVDADEKDANKRMKRINKNAIKPAYQEVVELSFLNREVLTGIGYKAVPFEKETERTFIDDDTIYYPIFTVHPFGSLEGKSDFYHKLIKLKLSRKAAFTVTGELSVPKKV</sequence>
<evidence type="ECO:0000313" key="2">
    <source>
        <dbReference type="EMBL" id="SQF24889.1"/>
    </source>
</evidence>
<name>A0A2X3ULW2_STRTR</name>
<keyword evidence="1" id="KW-0472">Membrane</keyword>
<keyword evidence="1" id="KW-0812">Transmembrane</keyword>
<protein>
    <submittedName>
        <fullName evidence="2">Uncharacterized protein</fullName>
    </submittedName>
</protein>
<dbReference type="EMBL" id="LS483339">
    <property type="protein sequence ID" value="SQF24889.1"/>
    <property type="molecule type" value="Genomic_DNA"/>
</dbReference>
<feature type="transmembrane region" description="Helical" evidence="1">
    <location>
        <begin position="120"/>
        <end position="142"/>
    </location>
</feature>
<dbReference type="Proteomes" id="UP000249634">
    <property type="component" value="Chromosome 1"/>
</dbReference>
<dbReference type="AlphaFoldDB" id="A0A2X3ULW2"/>
<feature type="transmembrane region" description="Helical" evidence="1">
    <location>
        <begin position="90"/>
        <end position="108"/>
    </location>
</feature>
<dbReference type="RefSeq" id="WP_111679560.1">
    <property type="nucleotide sequence ID" value="NZ_BPPS01000003.1"/>
</dbReference>
<feature type="transmembrane region" description="Helical" evidence="1">
    <location>
        <begin position="63"/>
        <end position="84"/>
    </location>
</feature>
<accession>A0A2X3ULW2</accession>
<keyword evidence="1" id="KW-1133">Transmembrane helix</keyword>
<proteinExistence type="predicted"/>
<gene>
    <name evidence="2" type="ORF">NCTC12958_01083</name>
</gene>
<evidence type="ECO:0000313" key="3">
    <source>
        <dbReference type="Proteomes" id="UP000249634"/>
    </source>
</evidence>
<reference evidence="2 3" key="1">
    <citation type="submission" date="2018-06" db="EMBL/GenBank/DDBJ databases">
        <authorList>
            <consortium name="Pathogen Informatics"/>
            <person name="Doyle S."/>
        </authorList>
    </citation>
    <scope>NUCLEOTIDE SEQUENCE [LARGE SCALE GENOMIC DNA]</scope>
    <source>
        <strain evidence="2 3">NCTC12958</strain>
    </source>
</reference>
<organism evidence="2 3">
    <name type="scientific">Streptococcus thermophilus</name>
    <dbReference type="NCBI Taxonomy" id="1308"/>
    <lineage>
        <taxon>Bacteria</taxon>
        <taxon>Bacillati</taxon>
        <taxon>Bacillota</taxon>
        <taxon>Bacilli</taxon>
        <taxon>Lactobacillales</taxon>
        <taxon>Streptococcaceae</taxon>
        <taxon>Streptococcus</taxon>
    </lineage>
</organism>
<evidence type="ECO:0000256" key="1">
    <source>
        <dbReference type="SAM" id="Phobius"/>
    </source>
</evidence>